<feature type="chain" id="PRO_5045685280" description="Peptidoglycan binding-like domain-containing protein" evidence="3">
    <location>
        <begin position="24"/>
        <end position="993"/>
    </location>
</feature>
<evidence type="ECO:0008006" key="6">
    <source>
        <dbReference type="Google" id="ProtNLM"/>
    </source>
</evidence>
<reference evidence="4 5" key="1">
    <citation type="submission" date="2023-07" db="EMBL/GenBank/DDBJ databases">
        <title>Sorghum-associated microbial communities from plants grown in Nebraska, USA.</title>
        <authorList>
            <person name="Schachtman D."/>
        </authorList>
    </citation>
    <scope>NUCLEOTIDE SEQUENCE [LARGE SCALE GENOMIC DNA]</scope>
    <source>
        <strain evidence="4 5">BE190</strain>
    </source>
</reference>
<keyword evidence="3" id="KW-0732">Signal</keyword>
<keyword evidence="2" id="KW-1133">Transmembrane helix</keyword>
<dbReference type="RefSeq" id="WP_310069237.1">
    <property type="nucleotide sequence ID" value="NZ_JAVDVX010000001.1"/>
</dbReference>
<feature type="transmembrane region" description="Helical" evidence="2">
    <location>
        <begin position="921"/>
        <end position="944"/>
    </location>
</feature>
<evidence type="ECO:0000256" key="1">
    <source>
        <dbReference type="SAM" id="MobiDB-lite"/>
    </source>
</evidence>
<feature type="region of interest" description="Disordered" evidence="1">
    <location>
        <begin position="966"/>
        <end position="993"/>
    </location>
</feature>
<evidence type="ECO:0000313" key="4">
    <source>
        <dbReference type="EMBL" id="MDR7088933.1"/>
    </source>
</evidence>
<proteinExistence type="predicted"/>
<sequence>MTSAFYIKWPLLLLGLIFPLALAAQTLPEGATQNKDKCLGYELEYKRYPKPVIAQVQADMYQLYHQESDWQTDASRKGKPLNDGILGPITWSWMQRFCKNFALDSTHDVVATLPLRARAIATFSLQHRDDVTTLISIPFAQWAVSHITACELDTQQTLAQGSDSDLQKLVRCYLQPEPQAAAEPEPLTVIDPYQLYVLRADDFEAMAGAVAKVSAADMAITAIAGKSFPDKLSAIAEINAQLGKLSPDESKNISAKLSTHILAHKEYVITDKVLNNLSQQGISDALFENLTTLRDKTFTDQKEFSKAITAAIKTAASAVASIAATSSEVSTSSSPAADAAPTPNVDKLLLQIQLASEQEFYRLDEAAAQALLSTRKPVAAAVIKLLETLKDIEYPSAELLDLAIKNKILKAAGICKLDKSNTLDTQLGNLEPSETAALFNDINQHIASEASDTIKYCNEDHIHKLGNYYRSQLQPVVAPLYSEPMPPYTSKPLLWNGGGKDCGCVRKELQTTAYGIYPYWKTGAATQAFDFSTFNRVAYFGLSAGDNGKLIQINSRPGSKTLLDDNSDQAKAFMREARRYGSKVDWIIEKEFSSAPDLQTDAGLKIFFDNLKNQLVQLLGTPLTDAGSRLRPLMTLGLAAQPTNGDGVTFYFKNFPRDAFAKDRFDVFFKELKRELAKLDETRDRWNGIKNHTYVNIMTTQSEFLRAGSIFGAGHIDFLTQVSKYSDDNLSIPEIQESVKTLVVLLLEDPYYNALDEIYAVTTSTDRTIIAPLMFTDYSEMDVKADGNSTRHQIDERQKRLAYIHESFGGGGFWPMIEYANSSDGKDYSVFNSYIGKHFSPGYNESLWNETLCGYRWLLIATMNIWLLLALAYLVIIFYVYPHRCKKLPVYIRWLSHPLAVITLLLPPIVLWEYLIVVDPLFNILNLSSLLGLVVVGLALSAGVKAIKALKEQRPNRHLLQYQKTAAVPQRQPASTVEANDVEDSETVQDVEK</sequence>
<organism evidence="4 5">
    <name type="scientific">Cellvibrio fibrivorans</name>
    <dbReference type="NCBI Taxonomy" id="126350"/>
    <lineage>
        <taxon>Bacteria</taxon>
        <taxon>Pseudomonadati</taxon>
        <taxon>Pseudomonadota</taxon>
        <taxon>Gammaproteobacteria</taxon>
        <taxon>Cellvibrionales</taxon>
        <taxon>Cellvibrionaceae</taxon>
        <taxon>Cellvibrio</taxon>
    </lineage>
</organism>
<evidence type="ECO:0000313" key="5">
    <source>
        <dbReference type="Proteomes" id="UP001253595"/>
    </source>
</evidence>
<feature type="transmembrane region" description="Helical" evidence="2">
    <location>
        <begin position="857"/>
        <end position="882"/>
    </location>
</feature>
<keyword evidence="5" id="KW-1185">Reference proteome</keyword>
<dbReference type="EMBL" id="JAVDVX010000001">
    <property type="protein sequence ID" value="MDR7088933.1"/>
    <property type="molecule type" value="Genomic_DNA"/>
</dbReference>
<evidence type="ECO:0000256" key="2">
    <source>
        <dbReference type="SAM" id="Phobius"/>
    </source>
</evidence>
<name>A0ABU1UUX0_9GAMM</name>
<dbReference type="Proteomes" id="UP001253595">
    <property type="component" value="Unassembled WGS sequence"/>
</dbReference>
<gene>
    <name evidence="4" type="ORF">J2X05_000936</name>
</gene>
<feature type="compositionally biased region" description="Acidic residues" evidence="1">
    <location>
        <begin position="980"/>
        <end position="993"/>
    </location>
</feature>
<comment type="caution">
    <text evidence="4">The sequence shown here is derived from an EMBL/GenBank/DDBJ whole genome shotgun (WGS) entry which is preliminary data.</text>
</comment>
<feature type="signal peptide" evidence="3">
    <location>
        <begin position="1"/>
        <end position="23"/>
    </location>
</feature>
<evidence type="ECO:0000256" key="3">
    <source>
        <dbReference type="SAM" id="SignalP"/>
    </source>
</evidence>
<keyword evidence="2" id="KW-0812">Transmembrane</keyword>
<keyword evidence="2" id="KW-0472">Membrane</keyword>
<protein>
    <recommendedName>
        <fullName evidence="6">Peptidoglycan binding-like domain-containing protein</fullName>
    </recommendedName>
</protein>
<feature type="transmembrane region" description="Helical" evidence="2">
    <location>
        <begin position="894"/>
        <end position="915"/>
    </location>
</feature>
<accession>A0ABU1UUX0</accession>